<sequence>MTTGLDNLPEPAELHARLSERRPLDWGDPIPSKAEIAAAYGSGAAVQSLTLLARAAQVERALTDDLVASIWDDASPHQLESRLKSPQSLARKIRKMADTEFNTQPIEDVVRYTIVMPDPDDLVPGAVGAHDSLAGRGWKISGAVHSYADGSRYKGLHLFLQHLGERVEVQLHSNESIAVKTATTPMYVVERDPSQPRGRRTEARNAAIALSAQMRQPAGIDGLDSLGGVPVEVRVYGRGGRQPAGRGRGTGPSPTEQPPASQSIDNNRKSGMAR</sequence>
<accession>A0AAU7T329</accession>
<dbReference type="AlphaFoldDB" id="A0AAU7T329"/>
<protein>
    <submittedName>
        <fullName evidence="2">Uncharacterized protein</fullName>
    </submittedName>
</protein>
<evidence type="ECO:0000313" key="2">
    <source>
        <dbReference type="EMBL" id="XBV21065.1"/>
    </source>
</evidence>
<reference evidence="2" key="1">
    <citation type="submission" date="2024-06" db="EMBL/GenBank/DDBJ databases">
        <title>Kribbella sp. strain HUAS MG21 genome sequences.</title>
        <authorList>
            <person name="Mo P."/>
        </authorList>
    </citation>
    <scope>NUCLEOTIDE SEQUENCE</scope>
    <source>
        <strain evidence="2">HUAS MG21</strain>
    </source>
</reference>
<organism evidence="2">
    <name type="scientific">Kribbella sp. HUAS MG21</name>
    <dbReference type="NCBI Taxonomy" id="3160966"/>
    <lineage>
        <taxon>Bacteria</taxon>
        <taxon>Bacillati</taxon>
        <taxon>Actinomycetota</taxon>
        <taxon>Actinomycetes</taxon>
        <taxon>Propionibacteriales</taxon>
        <taxon>Kribbellaceae</taxon>
        <taxon>Kribbella</taxon>
    </lineage>
</organism>
<proteinExistence type="predicted"/>
<evidence type="ECO:0000256" key="1">
    <source>
        <dbReference type="SAM" id="MobiDB-lite"/>
    </source>
</evidence>
<dbReference type="EMBL" id="CP158165">
    <property type="protein sequence ID" value="XBV21065.1"/>
    <property type="molecule type" value="Genomic_DNA"/>
</dbReference>
<dbReference type="Gene3D" id="3.30.460.10">
    <property type="entry name" value="Beta Polymerase, domain 2"/>
    <property type="match status" value="1"/>
</dbReference>
<feature type="compositionally biased region" description="Gly residues" evidence="1">
    <location>
        <begin position="237"/>
        <end position="250"/>
    </location>
</feature>
<dbReference type="SUPFAM" id="SSF81301">
    <property type="entry name" value="Nucleotidyltransferase"/>
    <property type="match status" value="1"/>
</dbReference>
<name>A0AAU7T329_9ACTN</name>
<dbReference type="InterPro" id="IPR043519">
    <property type="entry name" value="NT_sf"/>
</dbReference>
<feature type="region of interest" description="Disordered" evidence="1">
    <location>
        <begin position="234"/>
        <end position="274"/>
    </location>
</feature>
<gene>
    <name evidence="2" type="ORF">ABN611_21125</name>
</gene>
<feature type="compositionally biased region" description="Polar residues" evidence="1">
    <location>
        <begin position="252"/>
        <end position="265"/>
    </location>
</feature>
<dbReference type="RefSeq" id="WP_350273931.1">
    <property type="nucleotide sequence ID" value="NZ_CP158165.1"/>
</dbReference>